<protein>
    <recommendedName>
        <fullName evidence="3 12">T-complex protein 1 subunit delta</fullName>
    </recommendedName>
</protein>
<dbReference type="InterPro" id="IPR027413">
    <property type="entry name" value="GROEL-like_equatorial_sf"/>
</dbReference>
<comment type="similarity">
    <text evidence="2 11">Belongs to the TCP-1 chaperonin family.</text>
</comment>
<keyword evidence="9 11" id="KW-0143">Chaperone</keyword>
<evidence type="ECO:0000256" key="8">
    <source>
        <dbReference type="ARBA" id="ARBA00023016"/>
    </source>
</evidence>
<evidence type="ECO:0000256" key="13">
    <source>
        <dbReference type="SAM" id="MobiDB-lite"/>
    </source>
</evidence>
<gene>
    <name evidence="14" type="primary">cct-D</name>
</gene>
<dbReference type="InterPro" id="IPR054827">
    <property type="entry name" value="thermosome_alpha"/>
</dbReference>
<evidence type="ECO:0000256" key="9">
    <source>
        <dbReference type="ARBA" id="ARBA00023186"/>
    </source>
</evidence>
<evidence type="ECO:0000256" key="11">
    <source>
        <dbReference type="RuleBase" id="RU004187"/>
    </source>
</evidence>
<accession>A0A192ZI76</accession>
<dbReference type="InterPro" id="IPR027409">
    <property type="entry name" value="GroEL-like_apical_dom_sf"/>
</dbReference>
<sequence>MERKPVQKKPTTKGLSGERYREEEKQKDVRMSNIIAAKAVSDAIRTSLGPRGMDKMILESGGDVVVTNDGATILRSLEVIHPTAKMLVELSHAQDVEAGDGTTSVVVIAGALLSSCLGLMERGIHPSKISEAFQLAADKAEEILVDMGKPVDLDDRESLIKAASTSLQSKVVAQHADVLAPIAVDSVLKIANLSGPVPSVDLRDIRIVKKLGGTLDDTQLIDGFLFPQKATRLANGPTRIENAKIGLIQFCLSPPKSDLEHNVVIRDYQQMDRAFTDERKYLLTMCQKIKKTGCNVLLIQKSILQDAVTDLSLHFLAQMKIMVVRDIERDDIEFVAKSVGCTPAAHIDFFTTEKLGEAEKVEEISTPDGRVTKVTGLKYPHKTVSVLIRGTNKHVLDEADRSLHDALCVVRSIVKKKFLICGGGAPEMEVSKGLLTYAKTQPGLRSYCIRAFAEALEVIPYTLAENAGLSPVAIVTELRKRHAEGEKTMGINIKKGTISDMGDESVVQPLLVNLSAIRLATETVRMILKIDDIVLVR</sequence>
<evidence type="ECO:0000256" key="5">
    <source>
        <dbReference type="ARBA" id="ARBA00022741"/>
    </source>
</evidence>
<dbReference type="SUPFAM" id="SSF48592">
    <property type="entry name" value="GroEL equatorial domain-like"/>
    <property type="match status" value="1"/>
</dbReference>
<dbReference type="Gene3D" id="3.50.7.10">
    <property type="entry name" value="GroEL"/>
    <property type="match status" value="1"/>
</dbReference>
<feature type="compositionally biased region" description="Basic and acidic residues" evidence="13">
    <location>
        <begin position="16"/>
        <end position="27"/>
    </location>
</feature>
<dbReference type="SUPFAM" id="SSF54849">
    <property type="entry name" value="GroEL-intermediate domain like"/>
    <property type="match status" value="1"/>
</dbReference>
<dbReference type="PRINTS" id="PR00304">
    <property type="entry name" value="TCOMPLEXTCP1"/>
</dbReference>
<keyword evidence="4" id="KW-0963">Cytoplasm</keyword>
<reference evidence="14" key="1">
    <citation type="submission" date="2016-05" db="EMBL/GenBank/DDBJ databases">
        <title>Novel hydrogenosomes in the microaerophilic jakobid Stygiella incarcerata.</title>
        <authorList>
            <person name="Leger M.M."/>
            <person name="Eme L."/>
            <person name="Hug L.A."/>
            <person name="Roger A.J."/>
        </authorList>
    </citation>
    <scope>NUCLEOTIDE SEQUENCE</scope>
</reference>
<dbReference type="Gene3D" id="1.10.560.10">
    <property type="entry name" value="GroEL-like equatorial domain"/>
    <property type="match status" value="1"/>
</dbReference>
<feature type="compositionally biased region" description="Basic residues" evidence="13">
    <location>
        <begin position="1"/>
        <end position="11"/>
    </location>
</feature>
<name>A0A192ZI76_9EUKA</name>
<dbReference type="PROSITE" id="PS00751">
    <property type="entry name" value="TCP1_2"/>
    <property type="match status" value="1"/>
</dbReference>
<evidence type="ECO:0000256" key="4">
    <source>
        <dbReference type="ARBA" id="ARBA00022490"/>
    </source>
</evidence>
<dbReference type="InterPro" id="IPR002423">
    <property type="entry name" value="Cpn60/GroEL/TCP-1"/>
</dbReference>
<dbReference type="PROSITE" id="PS00750">
    <property type="entry name" value="TCP1_1"/>
    <property type="match status" value="1"/>
</dbReference>
<evidence type="ECO:0000256" key="6">
    <source>
        <dbReference type="ARBA" id="ARBA00022840"/>
    </source>
</evidence>
<evidence type="ECO:0000256" key="7">
    <source>
        <dbReference type="ARBA" id="ARBA00022946"/>
    </source>
</evidence>
<dbReference type="FunFam" id="3.50.7.10:FF:000010">
    <property type="entry name" value="T-complex protein 1 subunit delta"/>
    <property type="match status" value="1"/>
</dbReference>
<comment type="subcellular location">
    <subcellularLocation>
        <location evidence="1">Cytoplasm</location>
    </subcellularLocation>
</comment>
<dbReference type="InterPro" id="IPR002194">
    <property type="entry name" value="Chaperonin_TCP-1_CS"/>
</dbReference>
<evidence type="ECO:0000256" key="10">
    <source>
        <dbReference type="ARBA" id="ARBA00025467"/>
    </source>
</evidence>
<dbReference type="NCBIfam" id="TIGR02342">
    <property type="entry name" value="chap_CCT_delta"/>
    <property type="match status" value="1"/>
</dbReference>
<dbReference type="NCBIfam" id="NF041082">
    <property type="entry name" value="thermosome_alpha"/>
    <property type="match status" value="1"/>
</dbReference>
<dbReference type="AlphaFoldDB" id="A0A192ZI76"/>
<dbReference type="Gene3D" id="3.30.260.10">
    <property type="entry name" value="TCP-1-like chaperonin intermediate domain"/>
    <property type="match status" value="1"/>
</dbReference>
<organism evidence="14">
    <name type="scientific">Stygiella incarcerata</name>
    <dbReference type="NCBI Taxonomy" id="1712417"/>
    <lineage>
        <taxon>Eukaryota</taxon>
        <taxon>Discoba</taxon>
        <taxon>Jakobida</taxon>
        <taxon>Andalucina</taxon>
        <taxon>Stygiellidae</taxon>
        <taxon>Stygiella</taxon>
    </lineage>
</organism>
<dbReference type="PANTHER" id="PTHR11353">
    <property type="entry name" value="CHAPERONIN"/>
    <property type="match status" value="1"/>
</dbReference>
<evidence type="ECO:0000256" key="3">
    <source>
        <dbReference type="ARBA" id="ARBA00016107"/>
    </source>
</evidence>
<dbReference type="InterPro" id="IPR017998">
    <property type="entry name" value="Chaperone_TCP-1"/>
</dbReference>
<dbReference type="GO" id="GO:0005524">
    <property type="term" value="F:ATP binding"/>
    <property type="evidence" value="ECO:0007669"/>
    <property type="project" value="UniProtKB-KW"/>
</dbReference>
<evidence type="ECO:0000256" key="12">
    <source>
        <dbReference type="RuleBase" id="RU004192"/>
    </source>
</evidence>
<dbReference type="GO" id="GO:0005737">
    <property type="term" value="C:cytoplasm"/>
    <property type="evidence" value="ECO:0007669"/>
    <property type="project" value="UniProtKB-SubCell"/>
</dbReference>
<dbReference type="CDD" id="cd03338">
    <property type="entry name" value="TCP1_delta"/>
    <property type="match status" value="1"/>
</dbReference>
<dbReference type="InterPro" id="IPR027410">
    <property type="entry name" value="TCP-1-like_intermed_sf"/>
</dbReference>
<proteinExistence type="evidence at transcript level"/>
<dbReference type="SUPFAM" id="SSF52029">
    <property type="entry name" value="GroEL apical domain-like"/>
    <property type="match status" value="1"/>
</dbReference>
<dbReference type="PROSITE" id="PS00995">
    <property type="entry name" value="TCP1_3"/>
    <property type="match status" value="1"/>
</dbReference>
<keyword evidence="5 11" id="KW-0547">Nucleotide-binding</keyword>
<feature type="region of interest" description="Disordered" evidence="13">
    <location>
        <begin position="1"/>
        <end position="27"/>
    </location>
</feature>
<dbReference type="GO" id="GO:0051082">
    <property type="term" value="F:unfolded protein binding"/>
    <property type="evidence" value="ECO:0007669"/>
    <property type="project" value="InterPro"/>
</dbReference>
<dbReference type="GO" id="GO:0016887">
    <property type="term" value="F:ATP hydrolysis activity"/>
    <property type="evidence" value="ECO:0007669"/>
    <property type="project" value="InterPro"/>
</dbReference>
<dbReference type="GO" id="GO:0140662">
    <property type="term" value="F:ATP-dependent protein folding chaperone"/>
    <property type="evidence" value="ECO:0007669"/>
    <property type="project" value="InterPro"/>
</dbReference>
<dbReference type="InterPro" id="IPR012717">
    <property type="entry name" value="Chap_CCT_delta"/>
</dbReference>
<evidence type="ECO:0000313" key="14">
    <source>
        <dbReference type="EMBL" id="ANM86100.1"/>
    </source>
</evidence>
<evidence type="ECO:0000256" key="1">
    <source>
        <dbReference type="ARBA" id="ARBA00004496"/>
    </source>
</evidence>
<comment type="function">
    <text evidence="10">Implicated in mitochondrial protein import and macromolecular assembly. May facilitate the correct folding of imported proteins. May also prevent misfolding and promote the refolding and proper assembly of unfolded polypeptides generated under stress conditions in the mitochondrial matrix.</text>
</comment>
<dbReference type="EMBL" id="KX235371">
    <property type="protein sequence ID" value="ANM86100.1"/>
    <property type="molecule type" value="mRNA"/>
</dbReference>
<dbReference type="InterPro" id="IPR053374">
    <property type="entry name" value="TCP-1_chaperonin"/>
</dbReference>
<keyword evidence="6 11" id="KW-0067">ATP-binding</keyword>
<evidence type="ECO:0000256" key="2">
    <source>
        <dbReference type="ARBA" id="ARBA00008020"/>
    </source>
</evidence>
<dbReference type="Pfam" id="PF00118">
    <property type="entry name" value="Cpn60_TCP1"/>
    <property type="match status" value="1"/>
</dbReference>
<keyword evidence="7" id="KW-0809">Transit peptide</keyword>
<keyword evidence="8" id="KW-0346">Stress response</keyword>
<dbReference type="NCBIfam" id="NF041083">
    <property type="entry name" value="thermosome_beta"/>
    <property type="match status" value="1"/>
</dbReference>